<dbReference type="SUPFAM" id="SSF53474">
    <property type="entry name" value="alpha/beta-Hydrolases"/>
    <property type="match status" value="1"/>
</dbReference>
<dbReference type="AlphaFoldDB" id="A0A1H1NQU8"/>
<name>A0A1H1NQU8_9FLAO</name>
<dbReference type="Gene3D" id="3.40.50.1820">
    <property type="entry name" value="alpha/beta hydrolase"/>
    <property type="match status" value="1"/>
</dbReference>
<feature type="chain" id="PRO_5009255818" evidence="1">
    <location>
        <begin position="21"/>
        <end position="269"/>
    </location>
</feature>
<reference evidence="2 3" key="1">
    <citation type="submission" date="2016-10" db="EMBL/GenBank/DDBJ databases">
        <authorList>
            <person name="Varghese N."/>
            <person name="Submissions S."/>
        </authorList>
    </citation>
    <scope>NUCLEOTIDE SEQUENCE [LARGE SCALE GENOMIC DNA]</scope>
    <source>
        <strain evidence="2 3">RHA_55</strain>
    </source>
</reference>
<accession>A0A1H1NQU8</accession>
<gene>
    <name evidence="2" type="ORF">SAMN04489797_0657</name>
</gene>
<evidence type="ECO:0000313" key="2">
    <source>
        <dbReference type="EMBL" id="SDS00709.1"/>
    </source>
</evidence>
<dbReference type="GO" id="GO:0016787">
    <property type="term" value="F:hydrolase activity"/>
    <property type="evidence" value="ECO:0007669"/>
    <property type="project" value="UniProtKB-KW"/>
</dbReference>
<evidence type="ECO:0000313" key="3">
    <source>
        <dbReference type="Proteomes" id="UP000198963"/>
    </source>
</evidence>
<organism evidence="2 3">
    <name type="scientific">Winogradskyella sediminis</name>
    <dbReference type="NCBI Taxonomy" id="1382466"/>
    <lineage>
        <taxon>Bacteria</taxon>
        <taxon>Pseudomonadati</taxon>
        <taxon>Bacteroidota</taxon>
        <taxon>Flavobacteriia</taxon>
        <taxon>Flavobacteriales</taxon>
        <taxon>Flavobacteriaceae</taxon>
        <taxon>Winogradskyella</taxon>
    </lineage>
</organism>
<keyword evidence="1" id="KW-0732">Signal</keyword>
<keyword evidence="3" id="KW-1185">Reference proteome</keyword>
<proteinExistence type="predicted"/>
<sequence length="269" mass="30625">MKMKHLHLLFIVLISYYSTAQSTASEQVTTFIITAPQLKTEKTIWVYLPTNYKNSEKSFPVIYMHDAQNLFDVETSYVGEWKVDEYMDTLTQNESIIIGIAHGNEKRLDELTPYKHKKYGGGYGDAYLTFVQNTLKPYIDVTYRTKPEAEYTTIFGSSLGGLMSFYAVIKYPGTFGKAGVFSPAFWINPEIFELVKTTNIPMTSKFYFLAGTAEGETMVPKLEAMTTLLKSKGVQTNQFKSQIIKGGQHNETFWSAHFGDAYQYLIIQN</sequence>
<dbReference type="Proteomes" id="UP000198963">
    <property type="component" value="Chromosome I"/>
</dbReference>
<keyword evidence="2" id="KW-0378">Hydrolase</keyword>
<dbReference type="Pfam" id="PF00756">
    <property type="entry name" value="Esterase"/>
    <property type="match status" value="1"/>
</dbReference>
<dbReference type="PANTHER" id="PTHR48098:SF6">
    <property type="entry name" value="FERRI-BACILLIBACTIN ESTERASE BESA"/>
    <property type="match status" value="1"/>
</dbReference>
<dbReference type="STRING" id="1249933.SAMN04489797_0657"/>
<dbReference type="EMBL" id="LT629774">
    <property type="protein sequence ID" value="SDS00709.1"/>
    <property type="molecule type" value="Genomic_DNA"/>
</dbReference>
<dbReference type="InterPro" id="IPR000801">
    <property type="entry name" value="Esterase-like"/>
</dbReference>
<dbReference type="PANTHER" id="PTHR48098">
    <property type="entry name" value="ENTEROCHELIN ESTERASE-RELATED"/>
    <property type="match status" value="1"/>
</dbReference>
<feature type="signal peptide" evidence="1">
    <location>
        <begin position="1"/>
        <end position="20"/>
    </location>
</feature>
<dbReference type="InterPro" id="IPR029058">
    <property type="entry name" value="AB_hydrolase_fold"/>
</dbReference>
<protein>
    <submittedName>
        <fullName evidence="2">Predicted hydrolase of the alpha/beta superfamily</fullName>
    </submittedName>
</protein>
<evidence type="ECO:0000256" key="1">
    <source>
        <dbReference type="SAM" id="SignalP"/>
    </source>
</evidence>
<dbReference type="InterPro" id="IPR050583">
    <property type="entry name" value="Mycobacterial_A85_antigen"/>
</dbReference>